<organism evidence="2 3">
    <name type="scientific">Adhaeribacter arboris</name>
    <dbReference type="NCBI Taxonomy" id="2072846"/>
    <lineage>
        <taxon>Bacteria</taxon>
        <taxon>Pseudomonadati</taxon>
        <taxon>Bacteroidota</taxon>
        <taxon>Cytophagia</taxon>
        <taxon>Cytophagales</taxon>
        <taxon>Hymenobacteraceae</taxon>
        <taxon>Adhaeribacter</taxon>
    </lineage>
</organism>
<dbReference type="AlphaFoldDB" id="A0A2T2YJ62"/>
<gene>
    <name evidence="2" type="ORF">AHMF7605_19555</name>
</gene>
<keyword evidence="3" id="KW-1185">Reference proteome</keyword>
<evidence type="ECO:0000313" key="2">
    <source>
        <dbReference type="EMBL" id="PSR55546.1"/>
    </source>
</evidence>
<name>A0A2T2YJ62_9BACT</name>
<sequence length="96" mass="11306">MIIVDTNIVFSALLNANRLIEELLLNSQNEFQFYCPELMQEEIQRYSGKLIKAPKLTESQFSQSYYRIFRHYRQCRVVAANIVMCSDNNAFSFIRA</sequence>
<accession>A0A2T2YJ62</accession>
<evidence type="ECO:0000313" key="3">
    <source>
        <dbReference type="Proteomes" id="UP000240357"/>
    </source>
</evidence>
<feature type="domain" description="PIN" evidence="1">
    <location>
        <begin position="3"/>
        <end position="69"/>
    </location>
</feature>
<comment type="caution">
    <text evidence="2">The sequence shown here is derived from an EMBL/GenBank/DDBJ whole genome shotgun (WGS) entry which is preliminary data.</text>
</comment>
<proteinExistence type="predicted"/>
<protein>
    <recommendedName>
        <fullName evidence="1">PIN domain-containing protein</fullName>
    </recommendedName>
</protein>
<dbReference type="Proteomes" id="UP000240357">
    <property type="component" value="Unassembled WGS sequence"/>
</dbReference>
<dbReference type="OrthoDB" id="799916at2"/>
<dbReference type="RefSeq" id="WP_106931726.1">
    <property type="nucleotide sequence ID" value="NZ_PYFT01000001.1"/>
</dbReference>
<dbReference type="Pfam" id="PF10130">
    <property type="entry name" value="PIN_2"/>
    <property type="match status" value="1"/>
</dbReference>
<evidence type="ECO:0000259" key="1">
    <source>
        <dbReference type="Pfam" id="PF10130"/>
    </source>
</evidence>
<dbReference type="EMBL" id="PYFT01000001">
    <property type="protein sequence ID" value="PSR55546.1"/>
    <property type="molecule type" value="Genomic_DNA"/>
</dbReference>
<reference evidence="2 3" key="1">
    <citation type="submission" date="2018-03" db="EMBL/GenBank/DDBJ databases">
        <title>Adhaeribacter sp. HMF7605 Genome sequencing and assembly.</title>
        <authorList>
            <person name="Kang H."/>
            <person name="Kang J."/>
            <person name="Cha I."/>
            <person name="Kim H."/>
            <person name="Joh K."/>
        </authorList>
    </citation>
    <scope>NUCLEOTIDE SEQUENCE [LARGE SCALE GENOMIC DNA]</scope>
    <source>
        <strain evidence="2 3">HMF7605</strain>
    </source>
</reference>
<dbReference type="InterPro" id="IPR002716">
    <property type="entry name" value="PIN_dom"/>
</dbReference>